<protein>
    <recommendedName>
        <fullName evidence="3">DUF982 domain-containing protein</fullName>
    </recommendedName>
</protein>
<proteinExistence type="predicted"/>
<name>A0ABT9JG86_9RHOB</name>
<sequence length="113" mass="12074">MFVLIQQGGKMDRSGQLRNVAFGGAWSEQIAGREAQAAAIATLDAAAAGAARRDPLSREVIAAVDVLCERHPKGRMLREAWIVASRFEPAPRRITELARISAQIAAAYGGMQG</sequence>
<gene>
    <name evidence="1" type="ORF">Q5Y72_17020</name>
</gene>
<dbReference type="EMBL" id="JAVAMQ010000023">
    <property type="protein sequence ID" value="MDP5308786.1"/>
    <property type="molecule type" value="Genomic_DNA"/>
</dbReference>
<dbReference type="Proteomes" id="UP001224997">
    <property type="component" value="Unassembled WGS sequence"/>
</dbReference>
<accession>A0ABT9JG86</accession>
<comment type="caution">
    <text evidence="1">The sequence shown here is derived from an EMBL/GenBank/DDBJ whole genome shotgun (WGS) entry which is preliminary data.</text>
</comment>
<keyword evidence="2" id="KW-1185">Reference proteome</keyword>
<dbReference type="RefSeq" id="WP_305964625.1">
    <property type="nucleotide sequence ID" value="NZ_JAVAMQ010000023.1"/>
</dbReference>
<organism evidence="1 2">
    <name type="scientific">Paracoccus spongiarum</name>
    <dbReference type="NCBI Taxonomy" id="3064387"/>
    <lineage>
        <taxon>Bacteria</taxon>
        <taxon>Pseudomonadati</taxon>
        <taxon>Pseudomonadota</taxon>
        <taxon>Alphaproteobacteria</taxon>
        <taxon>Rhodobacterales</taxon>
        <taxon>Paracoccaceae</taxon>
        <taxon>Paracoccus</taxon>
    </lineage>
</organism>
<evidence type="ECO:0000313" key="1">
    <source>
        <dbReference type="EMBL" id="MDP5308786.1"/>
    </source>
</evidence>
<evidence type="ECO:0008006" key="3">
    <source>
        <dbReference type="Google" id="ProtNLM"/>
    </source>
</evidence>
<evidence type="ECO:0000313" key="2">
    <source>
        <dbReference type="Proteomes" id="UP001224997"/>
    </source>
</evidence>
<reference evidence="1 2" key="1">
    <citation type="submission" date="2023-08" db="EMBL/GenBank/DDBJ databases">
        <authorList>
            <person name="Park J.-S."/>
        </authorList>
    </citation>
    <scope>NUCLEOTIDE SEQUENCE [LARGE SCALE GENOMIC DNA]</scope>
    <source>
        <strain evidence="1 2">2205BS29-5</strain>
    </source>
</reference>